<feature type="transmembrane region" description="Helical" evidence="1">
    <location>
        <begin position="65"/>
        <end position="86"/>
    </location>
</feature>
<feature type="transmembrane region" description="Helical" evidence="1">
    <location>
        <begin position="22"/>
        <end position="44"/>
    </location>
</feature>
<dbReference type="Proteomes" id="UP000176814">
    <property type="component" value="Unassembled WGS sequence"/>
</dbReference>
<dbReference type="InterPro" id="IPR000326">
    <property type="entry name" value="PAP2/HPO"/>
</dbReference>
<feature type="domain" description="Phosphatidic acid phosphatase type 2/haloperoxidase" evidence="2">
    <location>
        <begin position="64"/>
        <end position="172"/>
    </location>
</feature>
<evidence type="ECO:0000259" key="2">
    <source>
        <dbReference type="SMART" id="SM00014"/>
    </source>
</evidence>
<proteinExistence type="predicted"/>
<dbReference type="Gene3D" id="1.20.144.10">
    <property type="entry name" value="Phosphatidic acid phosphatase type 2/haloperoxidase"/>
    <property type="match status" value="1"/>
</dbReference>
<dbReference type="PANTHER" id="PTHR14969">
    <property type="entry name" value="SPHINGOSINE-1-PHOSPHATE PHOSPHOHYDROLASE"/>
    <property type="match status" value="1"/>
</dbReference>
<comment type="caution">
    <text evidence="3">The sequence shown here is derived from an EMBL/GenBank/DDBJ whole genome shotgun (WGS) entry which is preliminary data.</text>
</comment>
<evidence type="ECO:0000313" key="4">
    <source>
        <dbReference type="Proteomes" id="UP000176814"/>
    </source>
</evidence>
<feature type="transmembrane region" description="Helical" evidence="1">
    <location>
        <begin position="155"/>
        <end position="171"/>
    </location>
</feature>
<accession>A0A1F6X8Y4</accession>
<feature type="transmembrane region" description="Helical" evidence="1">
    <location>
        <begin position="133"/>
        <end position="149"/>
    </location>
</feature>
<dbReference type="SUPFAM" id="SSF48317">
    <property type="entry name" value="Acid phosphatase/Vanadium-dependent haloperoxidase"/>
    <property type="match status" value="1"/>
</dbReference>
<dbReference type="InterPro" id="IPR036938">
    <property type="entry name" value="PAP2/HPO_sf"/>
</dbReference>
<keyword evidence="1" id="KW-0812">Transmembrane</keyword>
<keyword evidence="1" id="KW-0472">Membrane</keyword>
<name>A0A1F6X8Y4_9BACT</name>
<keyword evidence="1" id="KW-1133">Transmembrane helix</keyword>
<dbReference type="SMART" id="SM00014">
    <property type="entry name" value="acidPPc"/>
    <property type="match status" value="1"/>
</dbReference>
<dbReference type="Pfam" id="PF01569">
    <property type="entry name" value="PAP2"/>
    <property type="match status" value="1"/>
</dbReference>
<reference evidence="3 4" key="1">
    <citation type="journal article" date="2016" name="Nat. Commun.">
        <title>Thousands of microbial genomes shed light on interconnected biogeochemical processes in an aquifer system.</title>
        <authorList>
            <person name="Anantharaman K."/>
            <person name="Brown C.T."/>
            <person name="Hug L.A."/>
            <person name="Sharon I."/>
            <person name="Castelle C.J."/>
            <person name="Probst A.J."/>
            <person name="Thomas B.C."/>
            <person name="Singh A."/>
            <person name="Wilkins M.J."/>
            <person name="Karaoz U."/>
            <person name="Brodie E.L."/>
            <person name="Williams K.H."/>
            <person name="Hubbard S.S."/>
            <person name="Banfield J.F."/>
        </authorList>
    </citation>
    <scope>NUCLEOTIDE SEQUENCE [LARGE SCALE GENOMIC DNA]</scope>
</reference>
<feature type="transmembrane region" description="Helical" evidence="1">
    <location>
        <begin position="106"/>
        <end position="126"/>
    </location>
</feature>
<evidence type="ECO:0000256" key="1">
    <source>
        <dbReference type="SAM" id="Phobius"/>
    </source>
</evidence>
<evidence type="ECO:0000313" key="3">
    <source>
        <dbReference type="EMBL" id="OGI90483.1"/>
    </source>
</evidence>
<protein>
    <recommendedName>
        <fullName evidence="2">Phosphatidic acid phosphatase type 2/haloperoxidase domain-containing protein</fullName>
    </recommendedName>
</protein>
<sequence length="174" mass="19942">MNNQLFYFFYNFAHQSVFLDKFFVFFASIFPYIVVMLAGLFILFHHEIFKAENPIQIILQKKKEILMVFASGGLAWVIAKVLKILIHTERPFVLLKDVQSLVVDNSFAFPSGHATFFSALAVSIFFYHKKTGYWFMFFALLIGVARIVVGVHFPIDILGGFALGALIAYLLRSR</sequence>
<gene>
    <name evidence="3" type="ORF">A2911_02775</name>
</gene>
<dbReference type="AlphaFoldDB" id="A0A1F6X8Y4"/>
<dbReference type="EMBL" id="MFUW01000010">
    <property type="protein sequence ID" value="OGI90483.1"/>
    <property type="molecule type" value="Genomic_DNA"/>
</dbReference>
<dbReference type="PANTHER" id="PTHR14969:SF13">
    <property type="entry name" value="AT30094P"/>
    <property type="match status" value="1"/>
</dbReference>
<organism evidence="3 4">
    <name type="scientific">Candidatus Nomurabacteria bacterium RIFCSPLOWO2_01_FULL_40_15</name>
    <dbReference type="NCBI Taxonomy" id="1801772"/>
    <lineage>
        <taxon>Bacteria</taxon>
        <taxon>Candidatus Nomuraibacteriota</taxon>
    </lineage>
</organism>